<gene>
    <name evidence="2" type="ORF">CONLIGDRAFT_649924</name>
</gene>
<evidence type="ECO:0000313" key="2">
    <source>
        <dbReference type="EMBL" id="OIW23092.1"/>
    </source>
</evidence>
<keyword evidence="3" id="KW-1185">Reference proteome</keyword>
<evidence type="ECO:0000313" key="3">
    <source>
        <dbReference type="Proteomes" id="UP000182658"/>
    </source>
</evidence>
<name>A0A1J7J1Q6_9PEZI</name>
<protein>
    <submittedName>
        <fullName evidence="2">Uncharacterized protein</fullName>
    </submittedName>
</protein>
<evidence type="ECO:0000256" key="1">
    <source>
        <dbReference type="SAM" id="MobiDB-lite"/>
    </source>
</evidence>
<feature type="region of interest" description="Disordered" evidence="1">
    <location>
        <begin position="148"/>
        <end position="191"/>
    </location>
</feature>
<dbReference type="InParanoid" id="A0A1J7J1Q6"/>
<dbReference type="Proteomes" id="UP000182658">
    <property type="component" value="Unassembled WGS sequence"/>
</dbReference>
<feature type="compositionally biased region" description="Polar residues" evidence="1">
    <location>
        <begin position="151"/>
        <end position="164"/>
    </location>
</feature>
<dbReference type="AlphaFoldDB" id="A0A1J7J1Q6"/>
<proteinExistence type="predicted"/>
<organism evidence="2 3">
    <name type="scientific">Coniochaeta ligniaria NRRL 30616</name>
    <dbReference type="NCBI Taxonomy" id="1408157"/>
    <lineage>
        <taxon>Eukaryota</taxon>
        <taxon>Fungi</taxon>
        <taxon>Dikarya</taxon>
        <taxon>Ascomycota</taxon>
        <taxon>Pezizomycotina</taxon>
        <taxon>Sordariomycetes</taxon>
        <taxon>Sordariomycetidae</taxon>
        <taxon>Coniochaetales</taxon>
        <taxon>Coniochaetaceae</taxon>
        <taxon>Coniochaeta</taxon>
    </lineage>
</organism>
<sequence>MPCYTMLPRISVASFGVALQISVSRLEISRIADDETVAFQVEDDFEPLVNWRTSSGRRRPTEKICKAPRAPRLAEATLWCTKYPDLDYVQLEVRRLAKFEALPEQRHIIPIGRFGKRASTTTSLGASSATDNRPGYSTVLTNDPFQKLLISPSSGRKSSDTSNPEEAMMQPHKDLGLFDHEHLSLPLPEPS</sequence>
<feature type="compositionally biased region" description="Basic and acidic residues" evidence="1">
    <location>
        <begin position="171"/>
        <end position="183"/>
    </location>
</feature>
<reference evidence="2 3" key="1">
    <citation type="submission" date="2016-10" db="EMBL/GenBank/DDBJ databases">
        <title>Draft genome sequence of Coniochaeta ligniaria NRRL30616, a lignocellulolytic fungus for bioabatement of inhibitors in plant biomass hydrolysates.</title>
        <authorList>
            <consortium name="DOE Joint Genome Institute"/>
            <person name="Jimenez D.J."/>
            <person name="Hector R.E."/>
            <person name="Riley R."/>
            <person name="Sun H."/>
            <person name="Grigoriev I.V."/>
            <person name="Van Elsas J.D."/>
            <person name="Nichols N.N."/>
        </authorList>
    </citation>
    <scope>NUCLEOTIDE SEQUENCE [LARGE SCALE GENOMIC DNA]</scope>
    <source>
        <strain evidence="2 3">NRRL 30616</strain>
    </source>
</reference>
<accession>A0A1J7J1Q6</accession>
<dbReference type="EMBL" id="KV875108">
    <property type="protein sequence ID" value="OIW23092.1"/>
    <property type="molecule type" value="Genomic_DNA"/>
</dbReference>